<dbReference type="Proteomes" id="UP000828941">
    <property type="component" value="Chromosome 12"/>
</dbReference>
<proteinExistence type="predicted"/>
<sequence length="210" mass="23583">MSQITIKSPKHCATKQGIHIERNYRKLFFAFSAFLTTILALIFLVWLILHPSKPQFSMTEVDIYQLNLTGPHLNSSIQLTLLSKNPNQKVGIYYDEFQVYATYKSQQITLNTPVPPFYQNHEESNLLTAVLVGNGLPVAPSLGYEVVRDQKAGRLILNVKVNGRLRWKVGTWVSGHYRFNVNCVSIMAFGPSLIAGPLTSRQGSQCSVTI</sequence>
<accession>A0ACB9LBS7</accession>
<evidence type="ECO:0000313" key="2">
    <source>
        <dbReference type="Proteomes" id="UP000828941"/>
    </source>
</evidence>
<evidence type="ECO:0000313" key="1">
    <source>
        <dbReference type="EMBL" id="KAI4307023.1"/>
    </source>
</evidence>
<dbReference type="EMBL" id="CM039437">
    <property type="protein sequence ID" value="KAI4307023.1"/>
    <property type="molecule type" value="Genomic_DNA"/>
</dbReference>
<keyword evidence="2" id="KW-1185">Reference proteome</keyword>
<comment type="caution">
    <text evidence="1">The sequence shown here is derived from an EMBL/GenBank/DDBJ whole genome shotgun (WGS) entry which is preliminary data.</text>
</comment>
<name>A0ACB9LBS7_BAUVA</name>
<protein>
    <submittedName>
        <fullName evidence="1">Uncharacterized protein</fullName>
    </submittedName>
</protein>
<organism evidence="1 2">
    <name type="scientific">Bauhinia variegata</name>
    <name type="common">Purple orchid tree</name>
    <name type="synonym">Phanera variegata</name>
    <dbReference type="NCBI Taxonomy" id="167791"/>
    <lineage>
        <taxon>Eukaryota</taxon>
        <taxon>Viridiplantae</taxon>
        <taxon>Streptophyta</taxon>
        <taxon>Embryophyta</taxon>
        <taxon>Tracheophyta</taxon>
        <taxon>Spermatophyta</taxon>
        <taxon>Magnoliopsida</taxon>
        <taxon>eudicotyledons</taxon>
        <taxon>Gunneridae</taxon>
        <taxon>Pentapetalae</taxon>
        <taxon>rosids</taxon>
        <taxon>fabids</taxon>
        <taxon>Fabales</taxon>
        <taxon>Fabaceae</taxon>
        <taxon>Cercidoideae</taxon>
        <taxon>Cercideae</taxon>
        <taxon>Bauhiniinae</taxon>
        <taxon>Bauhinia</taxon>
    </lineage>
</organism>
<gene>
    <name evidence="1" type="ORF">L6164_030258</name>
</gene>
<reference evidence="1 2" key="1">
    <citation type="journal article" date="2022" name="DNA Res.">
        <title>Chromosomal-level genome assembly of the orchid tree Bauhinia variegata (Leguminosae; Cercidoideae) supports the allotetraploid origin hypothesis of Bauhinia.</title>
        <authorList>
            <person name="Zhong Y."/>
            <person name="Chen Y."/>
            <person name="Zheng D."/>
            <person name="Pang J."/>
            <person name="Liu Y."/>
            <person name="Luo S."/>
            <person name="Meng S."/>
            <person name="Qian L."/>
            <person name="Wei D."/>
            <person name="Dai S."/>
            <person name="Zhou R."/>
        </authorList>
    </citation>
    <scope>NUCLEOTIDE SEQUENCE [LARGE SCALE GENOMIC DNA]</scope>
    <source>
        <strain evidence="1">BV-YZ2020</strain>
    </source>
</reference>